<keyword evidence="1" id="KW-0378">Hydrolase</keyword>
<dbReference type="GO" id="GO:0016787">
    <property type="term" value="F:hydrolase activity"/>
    <property type="evidence" value="ECO:0007669"/>
    <property type="project" value="UniProtKB-KW"/>
</dbReference>
<sequence>MAIPYSDNGRSNIYQQQGVFAPAGDIHATLPNMLTYLEQQISETDAAVKLTHQPTTNNIGLGWGVAKRNGYRDIQHNGSTMGFNSHLSGFPELGSGCVVLVNNRTNMGKLIFGIQQISKRTDL</sequence>
<dbReference type="SUPFAM" id="SSF56601">
    <property type="entry name" value="beta-lactamase/transpeptidase-like"/>
    <property type="match status" value="1"/>
</dbReference>
<proteinExistence type="predicted"/>
<name>A0ABX1W7H2_9SPHI</name>
<accession>A0ABX1W7H2</accession>
<evidence type="ECO:0000313" key="2">
    <source>
        <dbReference type="Proteomes" id="UP000566071"/>
    </source>
</evidence>
<dbReference type="Gene3D" id="3.40.710.10">
    <property type="entry name" value="DD-peptidase/beta-lactamase superfamily"/>
    <property type="match status" value="1"/>
</dbReference>
<dbReference type="EMBL" id="JABFCR010000049">
    <property type="protein sequence ID" value="NNU34492.1"/>
    <property type="molecule type" value="Genomic_DNA"/>
</dbReference>
<gene>
    <name evidence="1" type="ORF">HK413_10900</name>
</gene>
<dbReference type="RefSeq" id="WP_175270167.1">
    <property type="nucleotide sequence ID" value="NZ_JABFCR010000049.1"/>
</dbReference>
<evidence type="ECO:0000313" key="1">
    <source>
        <dbReference type="EMBL" id="NNU34492.1"/>
    </source>
</evidence>
<reference evidence="1 2" key="1">
    <citation type="submission" date="2020-05" db="EMBL/GenBank/DDBJ databases">
        <authorList>
            <person name="Khan S.A."/>
            <person name="Jeon C.O."/>
            <person name="Chun B.H."/>
        </authorList>
    </citation>
    <scope>NUCLEOTIDE SEQUENCE [LARGE SCALE GENOMIC DNA]</scope>
    <source>
        <strain evidence="1 2">S1162</strain>
    </source>
</reference>
<protein>
    <submittedName>
        <fullName evidence="1">Serine hydrolase</fullName>
    </submittedName>
</protein>
<comment type="caution">
    <text evidence="1">The sequence shown here is derived from an EMBL/GenBank/DDBJ whole genome shotgun (WGS) entry which is preliminary data.</text>
</comment>
<organism evidence="1 2">
    <name type="scientific">Mucilaginibacter humi</name>
    <dbReference type="NCBI Taxonomy" id="2732510"/>
    <lineage>
        <taxon>Bacteria</taxon>
        <taxon>Pseudomonadati</taxon>
        <taxon>Bacteroidota</taxon>
        <taxon>Sphingobacteriia</taxon>
        <taxon>Sphingobacteriales</taxon>
        <taxon>Sphingobacteriaceae</taxon>
        <taxon>Mucilaginibacter</taxon>
    </lineage>
</organism>
<dbReference type="Proteomes" id="UP000566071">
    <property type="component" value="Unassembled WGS sequence"/>
</dbReference>
<keyword evidence="2" id="KW-1185">Reference proteome</keyword>
<dbReference type="InterPro" id="IPR012338">
    <property type="entry name" value="Beta-lactam/transpept-like"/>
</dbReference>